<evidence type="ECO:0000256" key="5">
    <source>
        <dbReference type="ARBA" id="ARBA00022741"/>
    </source>
</evidence>
<dbReference type="InterPro" id="IPR036565">
    <property type="entry name" value="Mur-like_cat_sf"/>
</dbReference>
<dbReference type="Pfam" id="PF21799">
    <property type="entry name" value="MurD-like_N"/>
    <property type="match status" value="1"/>
</dbReference>
<reference evidence="9 10" key="1">
    <citation type="submission" date="2020-04" db="EMBL/GenBank/DDBJ databases">
        <title>Gordonia sp. nov. TBRC 11910.</title>
        <authorList>
            <person name="Suriyachadkun C."/>
        </authorList>
    </citation>
    <scope>NUCLEOTIDE SEQUENCE [LARGE SCALE GENOMIC DNA]</scope>
    <source>
        <strain evidence="9 10">TBRC 11910</strain>
    </source>
</reference>
<evidence type="ECO:0000313" key="9">
    <source>
        <dbReference type="EMBL" id="NMO03324.1"/>
    </source>
</evidence>
<dbReference type="PANTHER" id="PTHR43692">
    <property type="entry name" value="UDP-N-ACETYLMURAMOYLALANINE--D-GLUTAMATE LIGASE"/>
    <property type="match status" value="1"/>
</dbReference>
<keyword evidence="4 7" id="KW-0436">Ligase</keyword>
<comment type="pathway">
    <text evidence="2 7">Cell wall biogenesis; peptidoglycan biosynthesis.</text>
</comment>
<evidence type="ECO:0000256" key="1">
    <source>
        <dbReference type="ARBA" id="ARBA00004496"/>
    </source>
</evidence>
<dbReference type="GO" id="GO:0008764">
    <property type="term" value="F:UDP-N-acetylmuramoylalanine-D-glutamate ligase activity"/>
    <property type="evidence" value="ECO:0007669"/>
    <property type="project" value="UniProtKB-UniRule"/>
</dbReference>
<dbReference type="GO" id="GO:0005737">
    <property type="term" value="C:cytoplasm"/>
    <property type="evidence" value="ECO:0007669"/>
    <property type="project" value="UniProtKB-SubCell"/>
</dbReference>
<dbReference type="SUPFAM" id="SSF51984">
    <property type="entry name" value="MurCD N-terminal domain"/>
    <property type="match status" value="1"/>
</dbReference>
<evidence type="ECO:0000256" key="3">
    <source>
        <dbReference type="ARBA" id="ARBA00022490"/>
    </source>
</evidence>
<evidence type="ECO:0000256" key="6">
    <source>
        <dbReference type="ARBA" id="ARBA00022840"/>
    </source>
</evidence>
<keyword evidence="6 7" id="KW-0067">ATP-binding</keyword>
<accession>A0A848KWZ5</accession>
<dbReference type="AlphaFoldDB" id="A0A848KWZ5"/>
<evidence type="ECO:0000256" key="7">
    <source>
        <dbReference type="HAMAP-Rule" id="MF_00639"/>
    </source>
</evidence>
<evidence type="ECO:0000256" key="2">
    <source>
        <dbReference type="ARBA" id="ARBA00004752"/>
    </source>
</evidence>
<comment type="caution">
    <text evidence="9">The sequence shown here is derived from an EMBL/GenBank/DDBJ whole genome shotgun (WGS) entry which is preliminary data.</text>
</comment>
<dbReference type="InterPro" id="IPR036615">
    <property type="entry name" value="Mur_ligase_C_dom_sf"/>
</dbReference>
<evidence type="ECO:0000313" key="10">
    <source>
        <dbReference type="Proteomes" id="UP000550729"/>
    </source>
</evidence>
<feature type="domain" description="Mur ligase central" evidence="8">
    <location>
        <begin position="120"/>
        <end position="229"/>
    </location>
</feature>
<dbReference type="InterPro" id="IPR013221">
    <property type="entry name" value="Mur_ligase_cen"/>
</dbReference>
<dbReference type="HAMAP" id="MF_00639">
    <property type="entry name" value="MurD"/>
    <property type="match status" value="1"/>
</dbReference>
<comment type="subcellular location">
    <subcellularLocation>
        <location evidence="1 7">Cytoplasm</location>
    </subcellularLocation>
</comment>
<dbReference type="PANTHER" id="PTHR43692:SF1">
    <property type="entry name" value="UDP-N-ACETYLMURAMOYLALANINE--D-GLUTAMATE LIGASE"/>
    <property type="match status" value="1"/>
</dbReference>
<dbReference type="EMBL" id="JABBNB010000022">
    <property type="protein sequence ID" value="NMO03324.1"/>
    <property type="molecule type" value="Genomic_DNA"/>
</dbReference>
<keyword evidence="7" id="KW-0132">Cell division</keyword>
<keyword evidence="5 7" id="KW-0547">Nucleotide-binding</keyword>
<keyword evidence="3 7" id="KW-0963">Cytoplasm</keyword>
<keyword evidence="7" id="KW-0133">Cell shape</keyword>
<keyword evidence="10" id="KW-1185">Reference proteome</keyword>
<evidence type="ECO:0000256" key="4">
    <source>
        <dbReference type="ARBA" id="ARBA00022598"/>
    </source>
</evidence>
<protein>
    <recommendedName>
        <fullName evidence="7">UDP-N-acetylmuramoylalanine--D-glutamate ligase</fullName>
        <ecNumber evidence="7">6.3.2.9</ecNumber>
    </recommendedName>
    <alternativeName>
        <fullName evidence="7">D-glutamic acid-adding enzyme</fullName>
    </alternativeName>
    <alternativeName>
        <fullName evidence="7">UDP-N-acetylmuramoyl-L-alanyl-D-glutamate synthetase</fullName>
    </alternativeName>
</protein>
<dbReference type="EC" id="6.3.2.9" evidence="7"/>
<comment type="similarity">
    <text evidence="7">Belongs to the MurCDEF family.</text>
</comment>
<dbReference type="InterPro" id="IPR005762">
    <property type="entry name" value="MurD"/>
</dbReference>
<gene>
    <name evidence="7 9" type="primary">murD</name>
    <name evidence="9" type="ORF">HH308_19095</name>
</gene>
<dbReference type="Pfam" id="PF08245">
    <property type="entry name" value="Mur_ligase_M"/>
    <property type="match status" value="1"/>
</dbReference>
<dbReference type="GO" id="GO:0005524">
    <property type="term" value="F:ATP binding"/>
    <property type="evidence" value="ECO:0007669"/>
    <property type="project" value="UniProtKB-UniRule"/>
</dbReference>
<dbReference type="NCBIfam" id="TIGR01087">
    <property type="entry name" value="murD"/>
    <property type="match status" value="1"/>
</dbReference>
<sequence>MVAALSDSTVLVAGAGAAGISAATYLAGIGTRVRLVDDRYSTPATVTLAGVQVPGSSIETALDAGFDDVELLVVSPGFAPTHPLPVTAAAAAVAVWGEVELAWQLDRAGLLGAPRTWLVVTGTNGKTTTTGMVEAIMSASGAAAAACGNYGLTVLDAMVGEPAGARVDVLCVELSSFQLHWAPSVHADAAVVLNVAEDHLDWHGSFAAYAADKALALQARVAVVGDDDAVAATLPIGPDSRRVGFTLNEPAPGQLGVRGGMLVDAAFGDVEVELIDAGAVRPAGPSGIADALAAAALARAVGVTPAQVAQGLRAYAPAAHRGEVVATADLGGVAVKFVDDSKATNPHAAMAALAGHDRVVLIAGGLLKGASVDELVTAHAHRLAGVVAIGRDRRVIVDTIARHAPEVPTVTVFTGDDGRVSVVEGTVLAQPAVEAPNQPVDPVRDPSSSQAVMTAAVEQAWRLAAASDAGAASEPVSAVLLAPAAASLDMFAGYGVRGDAFATAARSVVESARANR</sequence>
<dbReference type="SUPFAM" id="SSF53244">
    <property type="entry name" value="MurD-like peptide ligases, peptide-binding domain"/>
    <property type="match status" value="1"/>
</dbReference>
<comment type="catalytic activity">
    <reaction evidence="7">
        <text>UDP-N-acetyl-alpha-D-muramoyl-L-alanine + D-glutamate + ATP = UDP-N-acetyl-alpha-D-muramoyl-L-alanyl-D-glutamate + ADP + phosphate + H(+)</text>
        <dbReference type="Rhea" id="RHEA:16429"/>
        <dbReference type="ChEBI" id="CHEBI:15378"/>
        <dbReference type="ChEBI" id="CHEBI:29986"/>
        <dbReference type="ChEBI" id="CHEBI:30616"/>
        <dbReference type="ChEBI" id="CHEBI:43474"/>
        <dbReference type="ChEBI" id="CHEBI:83898"/>
        <dbReference type="ChEBI" id="CHEBI:83900"/>
        <dbReference type="ChEBI" id="CHEBI:456216"/>
        <dbReference type="EC" id="6.3.2.9"/>
    </reaction>
</comment>
<dbReference type="SUPFAM" id="SSF53623">
    <property type="entry name" value="MurD-like peptide ligases, catalytic domain"/>
    <property type="match status" value="1"/>
</dbReference>
<dbReference type="Gene3D" id="3.40.50.720">
    <property type="entry name" value="NAD(P)-binding Rossmann-like Domain"/>
    <property type="match status" value="1"/>
</dbReference>
<keyword evidence="7" id="KW-0961">Cell wall biogenesis/degradation</keyword>
<dbReference type="GO" id="GO:0009252">
    <property type="term" value="P:peptidoglycan biosynthetic process"/>
    <property type="evidence" value="ECO:0007669"/>
    <property type="project" value="UniProtKB-UniRule"/>
</dbReference>
<dbReference type="Proteomes" id="UP000550729">
    <property type="component" value="Unassembled WGS sequence"/>
</dbReference>
<comment type="function">
    <text evidence="7">Cell wall formation. Catalyzes the addition of glutamate to the nucleotide precursor UDP-N-acetylmuramoyl-L-alanine (UMA).</text>
</comment>
<keyword evidence="7" id="KW-0573">Peptidoglycan synthesis</keyword>
<evidence type="ECO:0000259" key="8">
    <source>
        <dbReference type="Pfam" id="PF08245"/>
    </source>
</evidence>
<dbReference type="UniPathway" id="UPA00219"/>
<keyword evidence="7" id="KW-0131">Cell cycle</keyword>
<organism evidence="9 10">
    <name type="scientific">Gordonia asplenii</name>
    <dbReference type="NCBI Taxonomy" id="2725283"/>
    <lineage>
        <taxon>Bacteria</taxon>
        <taxon>Bacillati</taxon>
        <taxon>Actinomycetota</taxon>
        <taxon>Actinomycetes</taxon>
        <taxon>Mycobacteriales</taxon>
        <taxon>Gordoniaceae</taxon>
        <taxon>Gordonia</taxon>
    </lineage>
</organism>
<dbReference type="GO" id="GO:0051301">
    <property type="term" value="P:cell division"/>
    <property type="evidence" value="ECO:0007669"/>
    <property type="project" value="UniProtKB-KW"/>
</dbReference>
<proteinExistence type="inferred from homology"/>
<dbReference type="GO" id="GO:0071555">
    <property type="term" value="P:cell wall organization"/>
    <property type="evidence" value="ECO:0007669"/>
    <property type="project" value="UniProtKB-KW"/>
</dbReference>
<name>A0A848KWZ5_9ACTN</name>
<dbReference type="Gene3D" id="3.90.190.20">
    <property type="entry name" value="Mur ligase, C-terminal domain"/>
    <property type="match status" value="1"/>
</dbReference>
<dbReference type="Gene3D" id="3.40.1190.10">
    <property type="entry name" value="Mur-like, catalytic domain"/>
    <property type="match status" value="1"/>
</dbReference>
<feature type="binding site" evidence="7">
    <location>
        <begin position="122"/>
        <end position="128"/>
    </location>
    <ligand>
        <name>ATP</name>
        <dbReference type="ChEBI" id="CHEBI:30616"/>
    </ligand>
</feature>
<dbReference type="GO" id="GO:0008360">
    <property type="term" value="P:regulation of cell shape"/>
    <property type="evidence" value="ECO:0007669"/>
    <property type="project" value="UniProtKB-KW"/>
</dbReference>